<protein>
    <submittedName>
        <fullName evidence="2">VOC family protein</fullName>
    </submittedName>
</protein>
<dbReference type="Pfam" id="PF18029">
    <property type="entry name" value="Glyoxalase_6"/>
    <property type="match status" value="1"/>
</dbReference>
<accession>A0ABW2Y2H6</accession>
<reference evidence="3" key="1">
    <citation type="journal article" date="2019" name="Int. J. Syst. Evol. Microbiol.">
        <title>The Global Catalogue of Microorganisms (GCM) 10K type strain sequencing project: providing services to taxonomists for standard genome sequencing and annotation.</title>
        <authorList>
            <consortium name="The Broad Institute Genomics Platform"/>
            <consortium name="The Broad Institute Genome Sequencing Center for Infectious Disease"/>
            <person name="Wu L."/>
            <person name="Ma J."/>
        </authorList>
    </citation>
    <scope>NUCLEOTIDE SEQUENCE [LARGE SCALE GENOMIC DNA]</scope>
    <source>
        <strain evidence="3">JCM 9371</strain>
    </source>
</reference>
<proteinExistence type="predicted"/>
<organism evidence="2 3">
    <name type="scientific">Actinomadura fibrosa</name>
    <dbReference type="NCBI Taxonomy" id="111802"/>
    <lineage>
        <taxon>Bacteria</taxon>
        <taxon>Bacillati</taxon>
        <taxon>Actinomycetota</taxon>
        <taxon>Actinomycetes</taxon>
        <taxon>Streptosporangiales</taxon>
        <taxon>Thermomonosporaceae</taxon>
        <taxon>Actinomadura</taxon>
    </lineage>
</organism>
<dbReference type="PANTHER" id="PTHR33993:SF2">
    <property type="entry name" value="VOC DOMAIN-CONTAINING PROTEIN"/>
    <property type="match status" value="1"/>
</dbReference>
<dbReference type="InterPro" id="IPR052164">
    <property type="entry name" value="Anthracycline_SecMetBiosynth"/>
</dbReference>
<dbReference type="EMBL" id="JBHTGP010000038">
    <property type="protein sequence ID" value="MFD0692245.1"/>
    <property type="molecule type" value="Genomic_DNA"/>
</dbReference>
<evidence type="ECO:0000313" key="3">
    <source>
        <dbReference type="Proteomes" id="UP001597063"/>
    </source>
</evidence>
<dbReference type="InterPro" id="IPR037523">
    <property type="entry name" value="VOC_core"/>
</dbReference>
<feature type="domain" description="VOC" evidence="1">
    <location>
        <begin position="136"/>
        <end position="264"/>
    </location>
</feature>
<evidence type="ECO:0000259" key="1">
    <source>
        <dbReference type="PROSITE" id="PS51819"/>
    </source>
</evidence>
<dbReference type="RefSeq" id="WP_242618971.1">
    <property type="nucleotide sequence ID" value="NZ_CAACUY010000010.1"/>
</dbReference>
<dbReference type="PANTHER" id="PTHR33993">
    <property type="entry name" value="GLYOXALASE-RELATED"/>
    <property type="match status" value="1"/>
</dbReference>
<name>A0ABW2Y2H6_9ACTN</name>
<dbReference type="SUPFAM" id="SSF54593">
    <property type="entry name" value="Glyoxalase/Bleomycin resistance protein/Dihydroxybiphenyl dioxygenase"/>
    <property type="match status" value="2"/>
</dbReference>
<keyword evidence="3" id="KW-1185">Reference proteome</keyword>
<gene>
    <name evidence="2" type="ORF">ACFQZM_47700</name>
</gene>
<dbReference type="InterPro" id="IPR041581">
    <property type="entry name" value="Glyoxalase_6"/>
</dbReference>
<evidence type="ECO:0000313" key="2">
    <source>
        <dbReference type="EMBL" id="MFD0692245.1"/>
    </source>
</evidence>
<dbReference type="Proteomes" id="UP001597063">
    <property type="component" value="Unassembled WGS sequence"/>
</dbReference>
<dbReference type="InterPro" id="IPR029068">
    <property type="entry name" value="Glyas_Bleomycin-R_OHBP_Dase"/>
</dbReference>
<dbReference type="Pfam" id="PF00903">
    <property type="entry name" value="Glyoxalase"/>
    <property type="match status" value="1"/>
</dbReference>
<dbReference type="PROSITE" id="PS51819">
    <property type="entry name" value="VOC"/>
    <property type="match status" value="2"/>
</dbReference>
<comment type="caution">
    <text evidence="2">The sequence shown here is derived from an EMBL/GenBank/DDBJ whole genome shotgun (WGS) entry which is preliminary data.</text>
</comment>
<dbReference type="InterPro" id="IPR004360">
    <property type="entry name" value="Glyas_Fos-R_dOase_dom"/>
</dbReference>
<feature type="domain" description="VOC" evidence="1">
    <location>
        <begin position="4"/>
        <end position="114"/>
    </location>
</feature>
<sequence length="275" mass="29404">MTAAIGSVLLASIDPARLRAWYERAFGVDADADGFLRLGAVALLVDGRDDVAARTREPARTILNLHVDDARATAGHLGAMGVTWLAGLEYRAESGAWFGTVIDPDGNHVQIIELTPAYWTARRNRFGMTGTGALAAARPATRLPAQDLDRARRFYSEGLGLDPVETRPGGLRYECGGNAFALFRSSGRPSGEHTQMGWCVDDIDATVTELRARGVVFEDYDGPGLSTVDGIAEVAGHYPSQGGRGERAAWFYDSEGNLHGIGQAIAQARAEDSAL</sequence>
<dbReference type="Gene3D" id="3.10.180.10">
    <property type="entry name" value="2,3-Dihydroxybiphenyl 1,2-Dioxygenase, domain 1"/>
    <property type="match status" value="2"/>
</dbReference>